<sequence length="126" mass="15115">MTCFWDGILNRLTEEDFKQFNIKKPKNKEFVLFLKKHNQQTTHVSWNNESLTKKQLEENFTHVKDFDVNTIGGGYFCSTFEPFLFLVSQLFQVNLNHNYCGHMIQYRINEKNRVLQFRSNKSHFSV</sequence>
<proteinExistence type="predicted"/>
<reference evidence="1" key="1">
    <citation type="journal article" date="2020" name="Nature">
        <title>Giant virus diversity and host interactions through global metagenomics.</title>
        <authorList>
            <person name="Schulz F."/>
            <person name="Roux S."/>
            <person name="Paez-Espino D."/>
            <person name="Jungbluth S."/>
            <person name="Walsh D.A."/>
            <person name="Denef V.J."/>
            <person name="McMahon K.D."/>
            <person name="Konstantinidis K.T."/>
            <person name="Eloe-Fadrosh E.A."/>
            <person name="Kyrpides N.C."/>
            <person name="Woyke T."/>
        </authorList>
    </citation>
    <scope>NUCLEOTIDE SEQUENCE</scope>
    <source>
        <strain evidence="1">GVMAG-S-3300012919-55</strain>
    </source>
</reference>
<dbReference type="AlphaFoldDB" id="A0A6C0KIY3"/>
<name>A0A6C0KIY3_9ZZZZ</name>
<evidence type="ECO:0000313" key="1">
    <source>
        <dbReference type="EMBL" id="QHU17905.1"/>
    </source>
</evidence>
<protein>
    <submittedName>
        <fullName evidence="1">Uncharacterized protein</fullName>
    </submittedName>
</protein>
<organism evidence="1">
    <name type="scientific">viral metagenome</name>
    <dbReference type="NCBI Taxonomy" id="1070528"/>
    <lineage>
        <taxon>unclassified sequences</taxon>
        <taxon>metagenomes</taxon>
        <taxon>organismal metagenomes</taxon>
    </lineage>
</organism>
<dbReference type="EMBL" id="MN740919">
    <property type="protein sequence ID" value="QHU17905.1"/>
    <property type="molecule type" value="Genomic_DNA"/>
</dbReference>
<accession>A0A6C0KIY3</accession>